<reference evidence="1 2" key="1">
    <citation type="journal article" date="2020" name="Genome Biol. Evol.">
        <title>A new high-quality draft genome assembly of the Chinese cordyceps Ophiocordyceps sinensis.</title>
        <authorList>
            <person name="Shu R."/>
            <person name="Zhang J."/>
            <person name="Meng Q."/>
            <person name="Zhang H."/>
            <person name="Zhou G."/>
            <person name="Li M."/>
            <person name="Wu P."/>
            <person name="Zhao Y."/>
            <person name="Chen C."/>
            <person name="Qin Q."/>
        </authorList>
    </citation>
    <scope>NUCLEOTIDE SEQUENCE [LARGE SCALE GENOMIC DNA]</scope>
    <source>
        <strain evidence="1 2">IOZ07</strain>
    </source>
</reference>
<organism evidence="1 2">
    <name type="scientific">Ophiocordyceps sinensis</name>
    <dbReference type="NCBI Taxonomy" id="72228"/>
    <lineage>
        <taxon>Eukaryota</taxon>
        <taxon>Fungi</taxon>
        <taxon>Dikarya</taxon>
        <taxon>Ascomycota</taxon>
        <taxon>Pezizomycotina</taxon>
        <taxon>Sordariomycetes</taxon>
        <taxon>Hypocreomycetidae</taxon>
        <taxon>Hypocreales</taxon>
        <taxon>Ophiocordycipitaceae</taxon>
        <taxon>Ophiocordyceps</taxon>
    </lineage>
</organism>
<dbReference type="EMBL" id="JAAVMX010000008">
    <property type="protein sequence ID" value="KAF4505553.1"/>
    <property type="molecule type" value="Genomic_DNA"/>
</dbReference>
<name>A0A8H4PL53_9HYPO</name>
<protein>
    <submittedName>
        <fullName evidence="1">Uncharacterized protein</fullName>
    </submittedName>
</protein>
<dbReference type="AlphaFoldDB" id="A0A8H4PL53"/>
<keyword evidence="2" id="KW-1185">Reference proteome</keyword>
<evidence type="ECO:0000313" key="1">
    <source>
        <dbReference type="EMBL" id="KAF4505553.1"/>
    </source>
</evidence>
<dbReference type="Proteomes" id="UP000557566">
    <property type="component" value="Unassembled WGS sequence"/>
</dbReference>
<sequence>MDDSVSLSVLSSDSVPSRCRMDEVKDFRSNDSVLNFFVSIWTYTFPAADSLTGRWWFMMTGISLSARTTTSLKTSGLLMAHRACLSSPPSVSFRCAAERNASTTCLAALRECFSAIAFRHEATMARVSSLLCSASRSAALVFFRFFFCGSSPSNSSSPALSSSTSARSALSSKSRTSGSFSWRNLKNSGSLSARASIVSLLMPSSSSSLAPSSSSSSSSSPSPAAGCAVTETEESSLASASCLAGSPRLRLRGVLFFPSPSLLSMMSNSPMKNSSTLISLSFFSLTALGFLRSPSSPSLEPLKNSASLERFVLFFSCI</sequence>
<accession>A0A8H4PL53</accession>
<gene>
    <name evidence="1" type="ORF">G6O67_007488</name>
</gene>
<comment type="caution">
    <text evidence="1">The sequence shown here is derived from an EMBL/GenBank/DDBJ whole genome shotgun (WGS) entry which is preliminary data.</text>
</comment>
<evidence type="ECO:0000313" key="2">
    <source>
        <dbReference type="Proteomes" id="UP000557566"/>
    </source>
</evidence>
<proteinExistence type="predicted"/>